<dbReference type="AlphaFoldDB" id="A0A841L1K9"/>
<dbReference type="InterPro" id="IPR029058">
    <property type="entry name" value="AB_hydrolase_fold"/>
</dbReference>
<keyword evidence="4" id="KW-1185">Reference proteome</keyword>
<dbReference type="GO" id="GO:0016020">
    <property type="term" value="C:membrane"/>
    <property type="evidence" value="ECO:0007669"/>
    <property type="project" value="TreeGrafter"/>
</dbReference>
<dbReference type="PANTHER" id="PTHR43798">
    <property type="entry name" value="MONOACYLGLYCEROL LIPASE"/>
    <property type="match status" value="1"/>
</dbReference>
<dbReference type="Gene3D" id="3.40.50.1820">
    <property type="entry name" value="alpha/beta hydrolase"/>
    <property type="match status" value="1"/>
</dbReference>
<evidence type="ECO:0000256" key="1">
    <source>
        <dbReference type="SAM" id="Phobius"/>
    </source>
</evidence>
<dbReference type="Proteomes" id="UP000538147">
    <property type="component" value="Unassembled WGS sequence"/>
</dbReference>
<sequence length="344" mass="37516">MSPATKARRPLGVRLLIWLGLGILVIVVLLALVLLALREPDTDGVAMRAKYTNAASQFIELSPGTRVHVRDEGPRDGPVVMLLHGSNASLHTWEPWVARLVDRYRVVTLDFPAHGLSGAVPNRDYSTDSYVAIVEAVRLKLKIDRMVLGGNSMGGGVAWRYAVAHPERLAGLVLVDASGKPMPAGSKPPLGFYLARIPMARDILASVTPRWIIERSLIQSVSVTGIVDDAMIDRYWELLLYPENRQATLDRFSQYNPPGDGEALRKLDVPTVILWGREDRLIPVTVADWFAERLPNARVTVLDGVGHIPMEEAPDRSLVPLLRLLSEVYATPASPAPAAAAAGG</sequence>
<dbReference type="InterPro" id="IPR000073">
    <property type="entry name" value="AB_hydrolase_1"/>
</dbReference>
<dbReference type="PANTHER" id="PTHR43798:SF33">
    <property type="entry name" value="HYDROLASE, PUTATIVE (AFU_ORTHOLOGUE AFUA_2G14860)-RELATED"/>
    <property type="match status" value="1"/>
</dbReference>
<dbReference type="InterPro" id="IPR050266">
    <property type="entry name" value="AB_hydrolase_sf"/>
</dbReference>
<keyword evidence="1" id="KW-0472">Membrane</keyword>
<feature type="domain" description="AB hydrolase-1" evidence="2">
    <location>
        <begin position="78"/>
        <end position="314"/>
    </location>
</feature>
<dbReference type="RefSeq" id="WP_243452594.1">
    <property type="nucleotide sequence ID" value="NZ_BMOX01000041.1"/>
</dbReference>
<dbReference type="EMBL" id="JACIIV010000003">
    <property type="protein sequence ID" value="MBB6226310.1"/>
    <property type="molecule type" value="Genomic_DNA"/>
</dbReference>
<dbReference type="SUPFAM" id="SSF53474">
    <property type="entry name" value="alpha/beta-Hydrolases"/>
    <property type="match status" value="1"/>
</dbReference>
<feature type="transmembrane region" description="Helical" evidence="1">
    <location>
        <begin position="12"/>
        <end position="37"/>
    </location>
</feature>
<reference evidence="3 4" key="1">
    <citation type="submission" date="2020-08" db="EMBL/GenBank/DDBJ databases">
        <title>Genomic Encyclopedia of Type Strains, Phase IV (KMG-IV): sequencing the most valuable type-strain genomes for metagenomic binning, comparative biology and taxonomic classification.</title>
        <authorList>
            <person name="Goeker M."/>
        </authorList>
    </citation>
    <scope>NUCLEOTIDE SEQUENCE [LARGE SCALE GENOMIC DNA]</scope>
    <source>
        <strain evidence="3 4">DSM 102189</strain>
    </source>
</reference>
<dbReference type="PRINTS" id="PR00111">
    <property type="entry name" value="ABHYDROLASE"/>
</dbReference>
<accession>A0A841L1K9</accession>
<proteinExistence type="predicted"/>
<evidence type="ECO:0000313" key="3">
    <source>
        <dbReference type="EMBL" id="MBB6226310.1"/>
    </source>
</evidence>
<keyword evidence="1" id="KW-0812">Transmembrane</keyword>
<evidence type="ECO:0000259" key="2">
    <source>
        <dbReference type="Pfam" id="PF00561"/>
    </source>
</evidence>
<protein>
    <submittedName>
        <fullName evidence="3">Pimeloyl-ACP methyl ester carboxylesterase</fullName>
    </submittedName>
</protein>
<gene>
    <name evidence="3" type="ORF">FHS79_000464</name>
</gene>
<organism evidence="3 4">
    <name type="scientific">Polymorphobacter multimanifer</name>
    <dbReference type="NCBI Taxonomy" id="1070431"/>
    <lineage>
        <taxon>Bacteria</taxon>
        <taxon>Pseudomonadati</taxon>
        <taxon>Pseudomonadota</taxon>
        <taxon>Alphaproteobacteria</taxon>
        <taxon>Sphingomonadales</taxon>
        <taxon>Sphingosinicellaceae</taxon>
        <taxon>Polymorphobacter</taxon>
    </lineage>
</organism>
<keyword evidence="1" id="KW-1133">Transmembrane helix</keyword>
<comment type="caution">
    <text evidence="3">The sequence shown here is derived from an EMBL/GenBank/DDBJ whole genome shotgun (WGS) entry which is preliminary data.</text>
</comment>
<name>A0A841L1K9_9SPHN</name>
<evidence type="ECO:0000313" key="4">
    <source>
        <dbReference type="Proteomes" id="UP000538147"/>
    </source>
</evidence>
<dbReference type="Pfam" id="PF00561">
    <property type="entry name" value="Abhydrolase_1"/>
    <property type="match status" value="1"/>
</dbReference>